<dbReference type="InterPro" id="IPR015424">
    <property type="entry name" value="PyrdxlP-dep_Trfase"/>
</dbReference>
<gene>
    <name evidence="5" type="primary">kbl</name>
    <name evidence="7" type="ORF">H4684_001851</name>
</gene>
<dbReference type="GO" id="GO:0008890">
    <property type="term" value="F:glycine C-acetyltransferase activity"/>
    <property type="evidence" value="ECO:0007669"/>
    <property type="project" value="UniProtKB-EC"/>
</dbReference>
<proteinExistence type="inferred from homology"/>
<reference evidence="7 8" key="1">
    <citation type="submission" date="2020-10" db="EMBL/GenBank/DDBJ databases">
        <title>Genomic Encyclopedia of Type Strains, Phase IV (KMG-IV): sequencing the most valuable type-strain genomes for metagenomic binning, comparative biology and taxonomic classification.</title>
        <authorList>
            <person name="Goeker M."/>
        </authorList>
    </citation>
    <scope>NUCLEOTIDE SEQUENCE [LARGE SCALE GENOMIC DNA]</scope>
    <source>
        <strain evidence="7 8">DSM 4194</strain>
    </source>
</reference>
<dbReference type="RefSeq" id="WP_192623509.1">
    <property type="nucleotide sequence ID" value="NZ_JADBGG010000011.1"/>
</dbReference>
<dbReference type="PROSITE" id="PS00599">
    <property type="entry name" value="AA_TRANSFER_CLASS_2"/>
    <property type="match status" value="1"/>
</dbReference>
<dbReference type="Gene3D" id="3.90.1150.10">
    <property type="entry name" value="Aspartate Aminotransferase, domain 1"/>
    <property type="match status" value="1"/>
</dbReference>
<keyword evidence="8" id="KW-1185">Reference proteome</keyword>
<keyword evidence="4 5" id="KW-0012">Acyltransferase</keyword>
<dbReference type="NCBIfam" id="TIGR01822">
    <property type="entry name" value="2am3keto_CoA"/>
    <property type="match status" value="1"/>
</dbReference>
<dbReference type="InterPro" id="IPR011282">
    <property type="entry name" value="2am3keto_CoA_ligase"/>
</dbReference>
<feature type="binding site" description="in other chain" evidence="5">
    <location>
        <begin position="238"/>
        <end position="241"/>
    </location>
    <ligand>
        <name>pyridoxal 5'-phosphate</name>
        <dbReference type="ChEBI" id="CHEBI:597326"/>
        <note>ligand shared between dimeric partners</note>
    </ligand>
</feature>
<dbReference type="Proteomes" id="UP000639010">
    <property type="component" value="Unassembled WGS sequence"/>
</dbReference>
<feature type="binding site" description="in other chain" evidence="5">
    <location>
        <begin position="110"/>
        <end position="111"/>
    </location>
    <ligand>
        <name>pyridoxal 5'-phosphate</name>
        <dbReference type="ChEBI" id="CHEBI:597326"/>
        <note>ligand shared between dimeric partners</note>
    </ligand>
</feature>
<dbReference type="InterPro" id="IPR004839">
    <property type="entry name" value="Aminotransferase_I/II_large"/>
</dbReference>
<dbReference type="SUPFAM" id="SSF53383">
    <property type="entry name" value="PLP-dependent transferases"/>
    <property type="match status" value="1"/>
</dbReference>
<comment type="function">
    <text evidence="5">Catalyzes the cleavage of 2-amino-3-ketobutyrate to glycine and acetyl-CoA.</text>
</comment>
<dbReference type="HAMAP" id="MF_00985">
    <property type="entry name" value="2am3keto_CoA_ligase"/>
    <property type="match status" value="1"/>
</dbReference>
<evidence type="ECO:0000256" key="1">
    <source>
        <dbReference type="ARBA" id="ARBA00008392"/>
    </source>
</evidence>
<feature type="binding site" description="in other chain" evidence="5">
    <location>
        <position position="182"/>
    </location>
    <ligand>
        <name>pyridoxal 5'-phosphate</name>
        <dbReference type="ChEBI" id="CHEBI:597326"/>
        <note>ligand shared between dimeric partners</note>
    </ligand>
</feature>
<evidence type="ECO:0000313" key="7">
    <source>
        <dbReference type="EMBL" id="MBE1425207.1"/>
    </source>
</evidence>
<dbReference type="InterPro" id="IPR050087">
    <property type="entry name" value="AON_synthase_class-II"/>
</dbReference>
<comment type="subunit">
    <text evidence="5">Homodimer.</text>
</comment>
<feature type="binding site" description="in other chain" evidence="5">
    <location>
        <begin position="207"/>
        <end position="210"/>
    </location>
    <ligand>
        <name>pyridoxal 5'-phosphate</name>
        <dbReference type="ChEBI" id="CHEBI:597326"/>
        <note>ligand shared between dimeric partners</note>
    </ligand>
</feature>
<comment type="catalytic activity">
    <reaction evidence="5">
        <text>glycine + acetyl-CoA = (2S)-2-amino-3-oxobutanoate + CoA</text>
        <dbReference type="Rhea" id="RHEA:20736"/>
        <dbReference type="ChEBI" id="CHEBI:57287"/>
        <dbReference type="ChEBI" id="CHEBI:57288"/>
        <dbReference type="ChEBI" id="CHEBI:57305"/>
        <dbReference type="ChEBI" id="CHEBI:78948"/>
        <dbReference type="EC" id="2.3.1.29"/>
    </reaction>
</comment>
<evidence type="ECO:0000256" key="2">
    <source>
        <dbReference type="ARBA" id="ARBA00022679"/>
    </source>
</evidence>
<feature type="binding site" evidence="5">
    <location>
        <position position="365"/>
    </location>
    <ligand>
        <name>substrate</name>
    </ligand>
</feature>
<evidence type="ECO:0000256" key="3">
    <source>
        <dbReference type="ARBA" id="ARBA00022898"/>
    </source>
</evidence>
<name>A0ABR9H3V6_9BACT</name>
<dbReference type="CDD" id="cd06454">
    <property type="entry name" value="KBL_like"/>
    <property type="match status" value="1"/>
</dbReference>
<accession>A0ABR9H3V6</accession>
<dbReference type="Pfam" id="PF00155">
    <property type="entry name" value="Aminotran_1_2"/>
    <property type="match status" value="1"/>
</dbReference>
<dbReference type="PANTHER" id="PTHR13693:SF102">
    <property type="entry name" value="2-AMINO-3-KETOBUTYRATE COENZYME A LIGASE, MITOCHONDRIAL"/>
    <property type="match status" value="1"/>
</dbReference>
<organism evidence="7 8">
    <name type="scientific">Desulfomicrobium macestii</name>
    <dbReference type="NCBI Taxonomy" id="90731"/>
    <lineage>
        <taxon>Bacteria</taxon>
        <taxon>Pseudomonadati</taxon>
        <taxon>Thermodesulfobacteriota</taxon>
        <taxon>Desulfovibrionia</taxon>
        <taxon>Desulfovibrionales</taxon>
        <taxon>Desulfomicrobiaceae</taxon>
        <taxon>Desulfomicrobium</taxon>
    </lineage>
</organism>
<sequence length="394" mass="43056">MKRILEDLARRTEELREGGLFKAERVITSPQGARITVADDRAVLNFCANNYLGLAGDKRLVAAAHEALDRYGYGLSSVRFICGTQDVHKELEERLSEFLGTDDTILYSSCFDANGGLFETLLGPEDAVISDALNHASIIDGVRLCKAKRFRYASNDMADLETQLKDAADCRYKLIVTDGVFSMDGHIADLKAICDLADRHDALVMVDDSHAVGFMGENGRGTHEHCGVMGRVDIITGTLGKALGGASGGYTSGRKEIVEWLRQRSRPYLFSNTLAPVIAATSLAVLDLIRDEPGLRVKLEENSRYFRQAMTEAGFTLAPGEHPIIPVMLGDAVLAQRMASRMLEEGIYVVGFSFPVVPQGKARIRTQMSAAHTREQLEMAVAAFVKVGKELGVI</sequence>
<feature type="modified residue" description="N6-(pyridoxal phosphate)lysine" evidence="5">
    <location>
        <position position="241"/>
    </location>
</feature>
<dbReference type="PANTHER" id="PTHR13693">
    <property type="entry name" value="CLASS II AMINOTRANSFERASE/8-AMINO-7-OXONONANOATE SYNTHASE"/>
    <property type="match status" value="1"/>
</dbReference>
<dbReference type="InterPro" id="IPR001917">
    <property type="entry name" value="Aminotrans_II_pyridoxalP_BS"/>
</dbReference>
<dbReference type="EMBL" id="JADBGG010000011">
    <property type="protein sequence ID" value="MBE1425207.1"/>
    <property type="molecule type" value="Genomic_DNA"/>
</dbReference>
<dbReference type="InterPro" id="IPR015421">
    <property type="entry name" value="PyrdxlP-dep_Trfase_major"/>
</dbReference>
<keyword evidence="2 5" id="KW-0808">Transferase</keyword>
<evidence type="ECO:0000259" key="6">
    <source>
        <dbReference type="Pfam" id="PF00155"/>
    </source>
</evidence>
<dbReference type="InterPro" id="IPR015422">
    <property type="entry name" value="PyrdxlP-dep_Trfase_small"/>
</dbReference>
<dbReference type="Gene3D" id="3.40.640.10">
    <property type="entry name" value="Type I PLP-dependent aspartate aminotransferase-like (Major domain)"/>
    <property type="match status" value="1"/>
</dbReference>
<dbReference type="NCBIfam" id="NF005394">
    <property type="entry name" value="PRK06939.1"/>
    <property type="match status" value="1"/>
</dbReference>
<comment type="caution">
    <text evidence="7">The sequence shown here is derived from an EMBL/GenBank/DDBJ whole genome shotgun (WGS) entry which is preliminary data.</text>
</comment>
<keyword evidence="3 5" id="KW-0663">Pyridoxal phosphate</keyword>
<evidence type="ECO:0000256" key="5">
    <source>
        <dbReference type="HAMAP-Rule" id="MF_00985"/>
    </source>
</evidence>
<comment type="similarity">
    <text evidence="1 5">Belongs to the class-II pyridoxal-phosphate-dependent aminotransferase family.</text>
</comment>
<feature type="binding site" evidence="5">
    <location>
        <position position="135"/>
    </location>
    <ligand>
        <name>substrate</name>
    </ligand>
</feature>
<feature type="domain" description="Aminotransferase class I/classII large" evidence="6">
    <location>
        <begin position="43"/>
        <end position="383"/>
    </location>
</feature>
<comment type="cofactor">
    <cofactor evidence="5">
        <name>pyridoxal 5'-phosphate</name>
        <dbReference type="ChEBI" id="CHEBI:597326"/>
    </cofactor>
    <text evidence="5">Binds 1 pyridoxal phosphate per subunit.</text>
</comment>
<feature type="binding site" evidence="5">
    <location>
        <begin position="271"/>
        <end position="272"/>
    </location>
    <ligand>
        <name>pyridoxal 5'-phosphate</name>
        <dbReference type="ChEBI" id="CHEBI:597326"/>
        <note>ligand shared between dimeric partners</note>
    </ligand>
</feature>
<comment type="pathway">
    <text evidence="5">Amino-acid degradation; L-threonine degradation via oxydo-reductase pathway; glycine from L-threonine: step 2/2.</text>
</comment>
<evidence type="ECO:0000313" key="8">
    <source>
        <dbReference type="Proteomes" id="UP000639010"/>
    </source>
</evidence>
<dbReference type="EC" id="2.3.1.29" evidence="5"/>
<protein>
    <recommendedName>
        <fullName evidence="5">2-amino-3-ketobutyrate coenzyme A ligase</fullName>
        <shortName evidence="5">AKB ligase</shortName>
        <ecNumber evidence="5">2.3.1.29</ecNumber>
    </recommendedName>
    <alternativeName>
        <fullName evidence="5">Glycine acetyltransferase</fullName>
    </alternativeName>
</protein>
<evidence type="ECO:0000256" key="4">
    <source>
        <dbReference type="ARBA" id="ARBA00023315"/>
    </source>
</evidence>